<evidence type="ECO:0000313" key="5">
    <source>
        <dbReference type="EMBL" id="GAM37352.1"/>
    </source>
</evidence>
<dbReference type="PANTHER" id="PTHR43476">
    <property type="entry name" value="3-(3-HYDROXY-PHENYL)PROPIONATE/3-HYDROXYCINNAMIC ACID HYDROXYLASE"/>
    <property type="match status" value="1"/>
</dbReference>
<keyword evidence="2" id="KW-0274">FAD</keyword>
<dbReference type="GO" id="GO:0071949">
    <property type="term" value="F:FAD binding"/>
    <property type="evidence" value="ECO:0007669"/>
    <property type="project" value="InterPro"/>
</dbReference>
<evidence type="ECO:0000256" key="2">
    <source>
        <dbReference type="ARBA" id="ARBA00022827"/>
    </source>
</evidence>
<dbReference type="Gene3D" id="3.50.50.60">
    <property type="entry name" value="FAD/NAD(P)-binding domain"/>
    <property type="match status" value="1"/>
</dbReference>
<reference evidence="6" key="1">
    <citation type="journal article" date="2015" name="Genome Announc.">
        <title>Draft genome sequence of Talaromyces cellulolyticus strain Y-94, a source of lignocellulosic biomass-degrading enzymes.</title>
        <authorList>
            <person name="Fujii T."/>
            <person name="Koike H."/>
            <person name="Sawayama S."/>
            <person name="Yano S."/>
            <person name="Inoue H."/>
        </authorList>
    </citation>
    <scope>NUCLEOTIDE SEQUENCE [LARGE SCALE GENOMIC DNA]</scope>
    <source>
        <strain evidence="6">Y-94</strain>
    </source>
</reference>
<protein>
    <recommendedName>
        <fullName evidence="4">FAD-binding domain-containing protein</fullName>
    </recommendedName>
</protein>
<dbReference type="PANTHER" id="PTHR43476:SF3">
    <property type="entry name" value="FAD-BINDING MONOOXYGENASE"/>
    <property type="match status" value="1"/>
</dbReference>
<dbReference type="PRINTS" id="PR00420">
    <property type="entry name" value="RNGMNOXGNASE"/>
</dbReference>
<keyword evidence="1" id="KW-0285">Flavoprotein</keyword>
<dbReference type="SUPFAM" id="SSF51905">
    <property type="entry name" value="FAD/NAD(P)-binding domain"/>
    <property type="match status" value="1"/>
</dbReference>
<dbReference type="InterPro" id="IPR050631">
    <property type="entry name" value="PheA/TfdB_FAD_monoxygenase"/>
</dbReference>
<evidence type="ECO:0000313" key="6">
    <source>
        <dbReference type="Proteomes" id="UP000053095"/>
    </source>
</evidence>
<feature type="domain" description="FAD-binding" evidence="4">
    <location>
        <begin position="6"/>
        <end position="366"/>
    </location>
</feature>
<evidence type="ECO:0000256" key="3">
    <source>
        <dbReference type="ARBA" id="ARBA00023002"/>
    </source>
</evidence>
<evidence type="ECO:0000256" key="1">
    <source>
        <dbReference type="ARBA" id="ARBA00022630"/>
    </source>
</evidence>
<gene>
    <name evidence="5" type="ORF">TCE0_023f07204</name>
</gene>
<dbReference type="InterPro" id="IPR002938">
    <property type="entry name" value="FAD-bd"/>
</dbReference>
<evidence type="ECO:0000259" key="4">
    <source>
        <dbReference type="Pfam" id="PF01494"/>
    </source>
</evidence>
<dbReference type="Pfam" id="PF01494">
    <property type="entry name" value="FAD_binding_3"/>
    <property type="match status" value="1"/>
</dbReference>
<dbReference type="GO" id="GO:0008688">
    <property type="term" value="F:3-(3-hydroxyphenyl)propionate hydroxylase activity"/>
    <property type="evidence" value="ECO:0007669"/>
    <property type="project" value="TreeGrafter"/>
</dbReference>
<keyword evidence="6" id="KW-1185">Reference proteome</keyword>
<dbReference type="InterPro" id="IPR036188">
    <property type="entry name" value="FAD/NAD-bd_sf"/>
</dbReference>
<dbReference type="GO" id="GO:0019622">
    <property type="term" value="P:3-(3-hydroxy)phenylpropionate catabolic process"/>
    <property type="evidence" value="ECO:0007669"/>
    <property type="project" value="TreeGrafter"/>
</dbReference>
<sequence length="420" mass="46885">MSVERQVIVVGAGPCGCLLALRLIRLGIRVSLFEQDEEIRPHFRALGYPGATHAALQKAGIWEEAKTKGFIKRAFSWRKLPQNDGPYKNEKQWGDLIATWDPYVNSPLKDGDIGYGMLALPQNRFREIIMPKLLESDLADVYLGHRVVDICQDANSAIVTSVNTAGLETQVKGAFVVGADGGKSVVRRKLGLHLEGFTWPHIVVAVDIRLDLQPPADGPSSIYYVDPTDWAFFSTIEPPDEKLPNLWRCTLAMSEEESRPETFDATLKRKLEKLIPGSLPLEYELLRAQPYRLHQRNTTTMKSGRCLLIGDAAHLTNPWGGLGLTTGILDADSLADALEYVVIGGRGEEILQAWSDARLDVFKNIVSPTATSNLRRCNEVDPNNPFSDGLFRMIHENSPELVYVNRDYDRMVTEMSQLVN</sequence>
<dbReference type="AlphaFoldDB" id="A0A0B8N0X6"/>
<proteinExistence type="predicted"/>
<name>A0A0B8N0X6_TALPI</name>
<dbReference type="Proteomes" id="UP000053095">
    <property type="component" value="Unassembled WGS sequence"/>
</dbReference>
<dbReference type="EMBL" id="DF933819">
    <property type="protein sequence ID" value="GAM37352.1"/>
    <property type="molecule type" value="Genomic_DNA"/>
</dbReference>
<dbReference type="Gene3D" id="3.30.9.10">
    <property type="entry name" value="D-Amino Acid Oxidase, subunit A, domain 2"/>
    <property type="match status" value="1"/>
</dbReference>
<accession>A0A0B8N0X6</accession>
<keyword evidence="3" id="KW-0560">Oxidoreductase</keyword>
<organism evidence="5 6">
    <name type="scientific">Talaromyces pinophilus</name>
    <name type="common">Penicillium pinophilum</name>
    <dbReference type="NCBI Taxonomy" id="128442"/>
    <lineage>
        <taxon>Eukaryota</taxon>
        <taxon>Fungi</taxon>
        <taxon>Dikarya</taxon>
        <taxon>Ascomycota</taxon>
        <taxon>Pezizomycotina</taxon>
        <taxon>Eurotiomycetes</taxon>
        <taxon>Eurotiomycetidae</taxon>
        <taxon>Eurotiales</taxon>
        <taxon>Trichocomaceae</taxon>
        <taxon>Talaromyces</taxon>
        <taxon>Talaromyces sect. Talaromyces</taxon>
    </lineage>
</organism>